<reference evidence="9" key="1">
    <citation type="journal article" date="2019" name="Int. J. Syst. Evol. Microbiol.">
        <title>The Global Catalogue of Microorganisms (GCM) 10K type strain sequencing project: providing services to taxonomists for standard genome sequencing and annotation.</title>
        <authorList>
            <consortium name="The Broad Institute Genomics Platform"/>
            <consortium name="The Broad Institute Genome Sequencing Center for Infectious Disease"/>
            <person name="Wu L."/>
            <person name="Ma J."/>
        </authorList>
    </citation>
    <scope>NUCLEOTIDE SEQUENCE [LARGE SCALE GENOMIC DNA]</scope>
    <source>
        <strain evidence="9">KCTC 42456</strain>
    </source>
</reference>
<dbReference type="EMBL" id="JBHULV010000047">
    <property type="protein sequence ID" value="MFD2732757.1"/>
    <property type="molecule type" value="Genomic_DNA"/>
</dbReference>
<evidence type="ECO:0000313" key="9">
    <source>
        <dbReference type="Proteomes" id="UP001597546"/>
    </source>
</evidence>
<keyword evidence="5 6" id="KW-0472">Membrane</keyword>
<evidence type="ECO:0000256" key="2">
    <source>
        <dbReference type="ARBA" id="ARBA00022475"/>
    </source>
</evidence>
<dbReference type="InterPro" id="IPR050638">
    <property type="entry name" value="AA-Vitamin_Transporters"/>
</dbReference>
<protein>
    <submittedName>
        <fullName evidence="8">DMT family transporter</fullName>
    </submittedName>
</protein>
<feature type="transmembrane region" description="Helical" evidence="6">
    <location>
        <begin position="126"/>
        <end position="146"/>
    </location>
</feature>
<evidence type="ECO:0000313" key="8">
    <source>
        <dbReference type="EMBL" id="MFD2732757.1"/>
    </source>
</evidence>
<dbReference type="Proteomes" id="UP001597546">
    <property type="component" value="Unassembled WGS sequence"/>
</dbReference>
<keyword evidence="2" id="KW-1003">Cell membrane</keyword>
<dbReference type="PANTHER" id="PTHR32322">
    <property type="entry name" value="INNER MEMBRANE TRANSPORTER"/>
    <property type="match status" value="1"/>
</dbReference>
<dbReference type="SUPFAM" id="SSF103481">
    <property type="entry name" value="Multidrug resistance efflux transporter EmrE"/>
    <property type="match status" value="2"/>
</dbReference>
<accession>A0ABW5TU18</accession>
<evidence type="ECO:0000256" key="6">
    <source>
        <dbReference type="SAM" id="Phobius"/>
    </source>
</evidence>
<comment type="caution">
    <text evidence="8">The sequence shown here is derived from an EMBL/GenBank/DDBJ whole genome shotgun (WGS) entry which is preliminary data.</text>
</comment>
<feature type="transmembrane region" description="Helical" evidence="6">
    <location>
        <begin position="252"/>
        <end position="269"/>
    </location>
</feature>
<feature type="transmembrane region" description="Helical" evidence="6">
    <location>
        <begin position="220"/>
        <end position="240"/>
    </location>
</feature>
<evidence type="ECO:0000256" key="3">
    <source>
        <dbReference type="ARBA" id="ARBA00022692"/>
    </source>
</evidence>
<dbReference type="Pfam" id="PF00892">
    <property type="entry name" value="EamA"/>
    <property type="match status" value="2"/>
</dbReference>
<feature type="domain" description="EamA" evidence="7">
    <location>
        <begin position="12"/>
        <end position="141"/>
    </location>
</feature>
<feature type="transmembrane region" description="Helical" evidence="6">
    <location>
        <begin position="152"/>
        <end position="173"/>
    </location>
</feature>
<proteinExistence type="predicted"/>
<dbReference type="Gene3D" id="1.10.3730.20">
    <property type="match status" value="1"/>
</dbReference>
<feature type="transmembrane region" description="Helical" evidence="6">
    <location>
        <begin position="37"/>
        <end position="57"/>
    </location>
</feature>
<feature type="transmembrane region" description="Helical" evidence="6">
    <location>
        <begin position="185"/>
        <end position="208"/>
    </location>
</feature>
<feature type="transmembrane region" description="Helical" evidence="6">
    <location>
        <begin position="12"/>
        <end position="31"/>
    </location>
</feature>
<evidence type="ECO:0000256" key="1">
    <source>
        <dbReference type="ARBA" id="ARBA00004651"/>
    </source>
</evidence>
<dbReference type="RefSeq" id="WP_379047053.1">
    <property type="nucleotide sequence ID" value="NZ_JBHSKW010000063.1"/>
</dbReference>
<evidence type="ECO:0000256" key="5">
    <source>
        <dbReference type="ARBA" id="ARBA00023136"/>
    </source>
</evidence>
<gene>
    <name evidence="8" type="ORF">ACFSSE_13695</name>
</gene>
<dbReference type="InterPro" id="IPR037185">
    <property type="entry name" value="EmrE-like"/>
</dbReference>
<feature type="transmembrane region" description="Helical" evidence="6">
    <location>
        <begin position="69"/>
        <end position="87"/>
    </location>
</feature>
<feature type="domain" description="EamA" evidence="7">
    <location>
        <begin position="155"/>
        <end position="292"/>
    </location>
</feature>
<keyword evidence="4 6" id="KW-1133">Transmembrane helix</keyword>
<keyword evidence="9" id="KW-1185">Reference proteome</keyword>
<dbReference type="PANTHER" id="PTHR32322:SF18">
    <property type="entry name" value="S-ADENOSYLMETHIONINE_S-ADENOSYLHOMOCYSTEINE TRANSPORTER"/>
    <property type="match status" value="1"/>
</dbReference>
<dbReference type="InterPro" id="IPR000620">
    <property type="entry name" value="EamA_dom"/>
</dbReference>
<sequence>MKSLSSFKLPMALFGVSFFWGTTYLAIRIAVETIPAVYVVGFRHLMAGIILFTYLFISKKLVFPGWQRIFQNVVLAFLMLILANGLTTYGEKSIPSGLTALLTTLSPLLVLIINLASKKEKLSAKIAIGVLLGLAGMVVLFFNSLAQLTNPNYKIGIIAIICAIIAWSIGTVYSKSVKKDNHNILVDLCTQMLFAGISLLIAAFLLKIPLVIIEWKTSNILAVFYLTLFGSLAGFLSYLYALSKMASTSVSVFTYFNVVVALFLGWLILNEEITIRLIFATGLILLGVLIANYQRKNARSAVQGMLIEK</sequence>
<feature type="transmembrane region" description="Helical" evidence="6">
    <location>
        <begin position="93"/>
        <end position="114"/>
    </location>
</feature>
<name>A0ABW5TU18_9SPHI</name>
<evidence type="ECO:0000256" key="4">
    <source>
        <dbReference type="ARBA" id="ARBA00022989"/>
    </source>
</evidence>
<organism evidence="8 9">
    <name type="scientific">Pedobacter alpinus</name>
    <dbReference type="NCBI Taxonomy" id="1590643"/>
    <lineage>
        <taxon>Bacteria</taxon>
        <taxon>Pseudomonadati</taxon>
        <taxon>Bacteroidota</taxon>
        <taxon>Sphingobacteriia</taxon>
        <taxon>Sphingobacteriales</taxon>
        <taxon>Sphingobacteriaceae</taxon>
        <taxon>Pedobacter</taxon>
    </lineage>
</organism>
<comment type="subcellular location">
    <subcellularLocation>
        <location evidence="1">Cell membrane</location>
        <topology evidence="1">Multi-pass membrane protein</topology>
    </subcellularLocation>
</comment>
<feature type="transmembrane region" description="Helical" evidence="6">
    <location>
        <begin position="275"/>
        <end position="293"/>
    </location>
</feature>
<evidence type="ECO:0000259" key="7">
    <source>
        <dbReference type="Pfam" id="PF00892"/>
    </source>
</evidence>
<keyword evidence="3 6" id="KW-0812">Transmembrane</keyword>